<dbReference type="HOGENOM" id="CLU_111585_2_3_10"/>
<dbReference type="Pfam" id="PF01638">
    <property type="entry name" value="HxlR"/>
    <property type="match status" value="1"/>
</dbReference>
<gene>
    <name evidence="5" type="ORF">HMPREF0663_10147</name>
</gene>
<organism evidence="5 6">
    <name type="scientific">Hoylesella oralis ATCC 33269</name>
    <dbReference type="NCBI Taxonomy" id="873533"/>
    <lineage>
        <taxon>Bacteria</taxon>
        <taxon>Pseudomonadati</taxon>
        <taxon>Bacteroidota</taxon>
        <taxon>Bacteroidia</taxon>
        <taxon>Bacteroidales</taxon>
        <taxon>Prevotellaceae</taxon>
        <taxon>Hoylesella</taxon>
    </lineage>
</organism>
<dbReference type="eggNOG" id="COG1733">
    <property type="taxonomic scope" value="Bacteria"/>
</dbReference>
<dbReference type="InterPro" id="IPR002577">
    <property type="entry name" value="HTH_HxlR"/>
</dbReference>
<keyword evidence="1" id="KW-0805">Transcription regulation</keyword>
<dbReference type="SUPFAM" id="SSF46785">
    <property type="entry name" value="Winged helix' DNA-binding domain"/>
    <property type="match status" value="1"/>
</dbReference>
<name>E7RLZ7_9BACT</name>
<evidence type="ECO:0000256" key="3">
    <source>
        <dbReference type="ARBA" id="ARBA00023163"/>
    </source>
</evidence>
<dbReference type="STRING" id="28134.SAMN05444288_0698"/>
<dbReference type="RefSeq" id="WP_004368806.1">
    <property type="nucleotide sequence ID" value="NZ_GL833119.1"/>
</dbReference>
<dbReference type="InterPro" id="IPR036390">
    <property type="entry name" value="WH_DNA-bd_sf"/>
</dbReference>
<dbReference type="PROSITE" id="PS51118">
    <property type="entry name" value="HTH_HXLR"/>
    <property type="match status" value="1"/>
</dbReference>
<dbReference type="PANTHER" id="PTHR33204">
    <property type="entry name" value="TRANSCRIPTIONAL REGULATOR, MARR FAMILY"/>
    <property type="match status" value="1"/>
</dbReference>
<reference evidence="5" key="1">
    <citation type="submission" date="2011-01" db="EMBL/GenBank/DDBJ databases">
        <authorList>
            <person name="Muzny D."/>
            <person name="Qin X."/>
            <person name="Buhay C."/>
            <person name="Dugan-Rocha S."/>
            <person name="Ding Y."/>
            <person name="Chen G."/>
            <person name="Hawes A."/>
            <person name="Holder M."/>
            <person name="Jhangiani S."/>
            <person name="Johnson A."/>
            <person name="Khan Z."/>
            <person name="Li Z."/>
            <person name="Liu W."/>
            <person name="Liu X."/>
            <person name="Perez L."/>
            <person name="Shen H."/>
            <person name="Wang Q."/>
            <person name="Watt J."/>
            <person name="Xi L."/>
            <person name="Xin Y."/>
            <person name="Zhou J."/>
            <person name="Deng J."/>
            <person name="Jiang H."/>
            <person name="Liu Y."/>
            <person name="Qu J."/>
            <person name="Song X.-Z."/>
            <person name="Zhang L."/>
            <person name="Villasana D."/>
            <person name="Johnson A."/>
            <person name="Liu J."/>
            <person name="Liyanage D."/>
            <person name="Lorensuhewa L."/>
            <person name="Robinson T."/>
            <person name="Song A."/>
            <person name="Song B.-B."/>
            <person name="Dinh H."/>
            <person name="Thornton R."/>
            <person name="Coyle M."/>
            <person name="Francisco L."/>
            <person name="Jackson L."/>
            <person name="Javaid M."/>
            <person name="Korchina V."/>
            <person name="Kovar C."/>
            <person name="Mata R."/>
            <person name="Mathew T."/>
            <person name="Ngo R."/>
            <person name="Nguyen L."/>
            <person name="Nguyen N."/>
            <person name="Okwuonu G."/>
            <person name="Ongeri F."/>
            <person name="Pham C."/>
            <person name="Simmons D."/>
            <person name="Wilczek-Boney K."/>
            <person name="Hale W."/>
            <person name="Jakkamsetti A."/>
            <person name="Pham P."/>
            <person name="Ruth R."/>
            <person name="San Lucas F."/>
            <person name="Warren J."/>
            <person name="Zhang J."/>
            <person name="Zhao Z."/>
            <person name="Zhou C."/>
            <person name="Zhu D."/>
            <person name="Lee S."/>
            <person name="Bess C."/>
            <person name="Blankenburg K."/>
            <person name="Forbes L."/>
            <person name="Fu Q."/>
            <person name="Gubbala S."/>
            <person name="Hirani K."/>
            <person name="Jayaseelan J.C."/>
            <person name="Lara F."/>
            <person name="Munidasa M."/>
            <person name="Palculict T."/>
            <person name="Patil S."/>
            <person name="Pu L.-L."/>
            <person name="Saada N."/>
            <person name="Tang L."/>
            <person name="Weissenberger G."/>
            <person name="Zhu Y."/>
            <person name="Hemphill L."/>
            <person name="Shang Y."/>
            <person name="Youmans B."/>
            <person name="Ayvaz T."/>
            <person name="Ross M."/>
            <person name="Santibanez J."/>
            <person name="Aqrawi P."/>
            <person name="Gross S."/>
            <person name="Joshi V."/>
            <person name="Fowler G."/>
            <person name="Nazareth L."/>
            <person name="Reid J."/>
            <person name="Worley K."/>
            <person name="Petrosino J."/>
            <person name="Highlander S."/>
            <person name="Gibbs R."/>
        </authorList>
    </citation>
    <scope>NUCLEOTIDE SEQUENCE [LARGE SCALE GENOMIC DNA]</scope>
    <source>
        <strain evidence="5">ATCC 33269</strain>
    </source>
</reference>
<evidence type="ECO:0000256" key="1">
    <source>
        <dbReference type="ARBA" id="ARBA00023015"/>
    </source>
</evidence>
<dbReference type="Gene3D" id="1.10.10.10">
    <property type="entry name" value="Winged helix-like DNA-binding domain superfamily/Winged helix DNA-binding domain"/>
    <property type="match status" value="1"/>
</dbReference>
<dbReference type="Proteomes" id="UP000005580">
    <property type="component" value="Unassembled WGS sequence"/>
</dbReference>
<accession>E7RLZ7</accession>
<dbReference type="AlphaFoldDB" id="E7RLZ7"/>
<proteinExistence type="predicted"/>
<evidence type="ECO:0000259" key="4">
    <source>
        <dbReference type="PROSITE" id="PS51118"/>
    </source>
</evidence>
<dbReference type="GO" id="GO:0003677">
    <property type="term" value="F:DNA binding"/>
    <property type="evidence" value="ECO:0007669"/>
    <property type="project" value="UniProtKB-KW"/>
</dbReference>
<dbReference type="InterPro" id="IPR036388">
    <property type="entry name" value="WH-like_DNA-bd_sf"/>
</dbReference>
<comment type="caution">
    <text evidence="5">The sequence shown here is derived from an EMBL/GenBank/DDBJ whole genome shotgun (WGS) entry which is preliminary data.</text>
</comment>
<evidence type="ECO:0000313" key="5">
    <source>
        <dbReference type="EMBL" id="EFZ37778.1"/>
    </source>
</evidence>
<feature type="domain" description="HTH hxlR-type" evidence="4">
    <location>
        <begin position="14"/>
        <end position="115"/>
    </location>
</feature>
<evidence type="ECO:0000256" key="2">
    <source>
        <dbReference type="ARBA" id="ARBA00023125"/>
    </source>
</evidence>
<sequence>MEQITDTSIDFRACPVRNVLGRFSDKWSMLVLMGIHESKTGILRFSDLKRRIPDCSQKMLSQTLKNLERNHLVNRRQYPEVPPRVEYSLTDTGKSLMPPVNALVEWALDHFNDVVGNS</sequence>
<keyword evidence="2" id="KW-0238">DNA-binding</keyword>
<dbReference type="PANTHER" id="PTHR33204:SF39">
    <property type="entry name" value="TRANSCRIPTIONAL REGULATORY PROTEIN"/>
    <property type="match status" value="1"/>
</dbReference>
<dbReference type="EMBL" id="AEPE02000002">
    <property type="protein sequence ID" value="EFZ37778.1"/>
    <property type="molecule type" value="Genomic_DNA"/>
</dbReference>
<evidence type="ECO:0000313" key="6">
    <source>
        <dbReference type="Proteomes" id="UP000005580"/>
    </source>
</evidence>
<keyword evidence="6" id="KW-1185">Reference proteome</keyword>
<keyword evidence="3" id="KW-0804">Transcription</keyword>
<protein>
    <submittedName>
        <fullName evidence="5">Transcriptional regulator, HxlR family</fullName>
    </submittedName>
</protein>